<evidence type="ECO:0000313" key="3">
    <source>
        <dbReference type="EMBL" id="KAH9323091.1"/>
    </source>
</evidence>
<reference evidence="3 4" key="1">
    <citation type="journal article" date="2021" name="Nat. Plants">
        <title>The Taxus genome provides insights into paclitaxel biosynthesis.</title>
        <authorList>
            <person name="Xiong X."/>
            <person name="Gou J."/>
            <person name="Liao Q."/>
            <person name="Li Y."/>
            <person name="Zhou Q."/>
            <person name="Bi G."/>
            <person name="Li C."/>
            <person name="Du R."/>
            <person name="Wang X."/>
            <person name="Sun T."/>
            <person name="Guo L."/>
            <person name="Liang H."/>
            <person name="Lu P."/>
            <person name="Wu Y."/>
            <person name="Zhang Z."/>
            <person name="Ro D.K."/>
            <person name="Shang Y."/>
            <person name="Huang S."/>
            <person name="Yan J."/>
        </authorList>
    </citation>
    <scope>NUCLEOTIDE SEQUENCE [LARGE SCALE GENOMIC DNA]</scope>
    <source>
        <strain evidence="3">Ta-2019</strain>
    </source>
</reference>
<proteinExistence type="inferred from homology"/>
<protein>
    <recommendedName>
        <fullName evidence="1">ATP-dependent DNA helicase</fullName>
        <ecNumber evidence="1">5.6.2.3</ecNumber>
    </recommendedName>
</protein>
<comment type="cofactor">
    <cofactor evidence="1">
        <name>Mg(2+)</name>
        <dbReference type="ChEBI" id="CHEBI:18420"/>
    </cofactor>
</comment>
<keyword evidence="1" id="KW-0378">Hydrolase</keyword>
<keyword evidence="4" id="KW-1185">Reference proteome</keyword>
<dbReference type="CDD" id="cd18809">
    <property type="entry name" value="SF1_C_RecD"/>
    <property type="match status" value="1"/>
</dbReference>
<keyword evidence="1" id="KW-0234">DNA repair</keyword>
<name>A0AA38LGI4_TAXCH</name>
<keyword evidence="1" id="KW-0067">ATP-binding</keyword>
<dbReference type="EMBL" id="JAHRHJ020000003">
    <property type="protein sequence ID" value="KAH9323091.1"/>
    <property type="molecule type" value="Genomic_DNA"/>
</dbReference>
<feature type="non-terminal residue" evidence="3">
    <location>
        <position position="1"/>
    </location>
</feature>
<comment type="caution">
    <text evidence="3">The sequence shown here is derived from an EMBL/GenBank/DDBJ whole genome shotgun (WGS) entry which is preliminary data.</text>
</comment>
<organism evidence="3 4">
    <name type="scientific">Taxus chinensis</name>
    <name type="common">Chinese yew</name>
    <name type="synonym">Taxus wallichiana var. chinensis</name>
    <dbReference type="NCBI Taxonomy" id="29808"/>
    <lineage>
        <taxon>Eukaryota</taxon>
        <taxon>Viridiplantae</taxon>
        <taxon>Streptophyta</taxon>
        <taxon>Embryophyta</taxon>
        <taxon>Tracheophyta</taxon>
        <taxon>Spermatophyta</taxon>
        <taxon>Pinopsida</taxon>
        <taxon>Pinidae</taxon>
        <taxon>Conifers II</taxon>
        <taxon>Cupressales</taxon>
        <taxon>Taxaceae</taxon>
        <taxon>Taxus</taxon>
    </lineage>
</organism>
<dbReference type="InterPro" id="IPR027417">
    <property type="entry name" value="P-loop_NTPase"/>
</dbReference>
<evidence type="ECO:0000259" key="2">
    <source>
        <dbReference type="Pfam" id="PF05970"/>
    </source>
</evidence>
<dbReference type="PANTHER" id="PTHR47642">
    <property type="entry name" value="ATP-DEPENDENT DNA HELICASE"/>
    <property type="match status" value="1"/>
</dbReference>
<feature type="domain" description="DNA helicase Pif1-like DEAD-box helicase" evidence="2">
    <location>
        <begin position="475"/>
        <end position="682"/>
    </location>
</feature>
<comment type="similarity">
    <text evidence="1">Belongs to the helicase family.</text>
</comment>
<dbReference type="Proteomes" id="UP000824469">
    <property type="component" value="Unassembled WGS sequence"/>
</dbReference>
<keyword evidence="1" id="KW-0227">DNA damage</keyword>
<dbReference type="GO" id="GO:0016787">
    <property type="term" value="F:hydrolase activity"/>
    <property type="evidence" value="ECO:0007669"/>
    <property type="project" value="UniProtKB-KW"/>
</dbReference>
<evidence type="ECO:0000256" key="1">
    <source>
        <dbReference type="RuleBase" id="RU363044"/>
    </source>
</evidence>
<accession>A0AA38LGI4</accession>
<dbReference type="EC" id="5.6.2.3" evidence="1"/>
<keyword evidence="1" id="KW-0347">Helicase</keyword>
<dbReference type="GO" id="GO:0006310">
    <property type="term" value="P:DNA recombination"/>
    <property type="evidence" value="ECO:0007669"/>
    <property type="project" value="UniProtKB-KW"/>
</dbReference>
<comment type="catalytic activity">
    <reaction evidence="1">
        <text>ATP + H2O = ADP + phosphate + H(+)</text>
        <dbReference type="Rhea" id="RHEA:13065"/>
        <dbReference type="ChEBI" id="CHEBI:15377"/>
        <dbReference type="ChEBI" id="CHEBI:15378"/>
        <dbReference type="ChEBI" id="CHEBI:30616"/>
        <dbReference type="ChEBI" id="CHEBI:43474"/>
        <dbReference type="ChEBI" id="CHEBI:456216"/>
        <dbReference type="EC" id="5.6.2.3"/>
    </reaction>
</comment>
<dbReference type="GO" id="GO:0000723">
    <property type="term" value="P:telomere maintenance"/>
    <property type="evidence" value="ECO:0007669"/>
    <property type="project" value="InterPro"/>
</dbReference>
<evidence type="ECO:0000313" key="4">
    <source>
        <dbReference type="Proteomes" id="UP000824469"/>
    </source>
</evidence>
<dbReference type="SUPFAM" id="SSF52540">
    <property type="entry name" value="P-loop containing nucleoside triphosphate hydrolases"/>
    <property type="match status" value="2"/>
</dbReference>
<dbReference type="Pfam" id="PF05970">
    <property type="entry name" value="PIF1"/>
    <property type="match status" value="1"/>
</dbReference>
<dbReference type="AlphaFoldDB" id="A0AA38LGI4"/>
<gene>
    <name evidence="3" type="ORF">KI387_017730</name>
</gene>
<sequence length="935" mass="107344">FEWQHRGSAHVHGFMWVPGSPCMETLDWEDENQVMAARSFFDRYVTSWNPRDSHQINVMLGRSRDEDPCSMKPSQILERDPLYDYEELVNHVQRHTKCSEMSCLRKKGSSMVCRYNVPWDLRDDSDLFVDADGRKRFEPSRNDARLNLHNSDMLAIWRGNIDCQPVVSRHAVLKYIAKYASKAEKRSESFHDMLTRISDDVEGEESALCIYRRILTETIVERDIGAQETCHMLLKLPLVQCSRAFMTLNVGRKVFRKVIATSDENESGSCFIDAYKDRPVQLESISLIDAARSWSFNAKRKKDKWKSRDTPAIIRVWPRYFSVPESGSEDRENFCWSELLLYKPFRDIHRDIGCTRDEILENWERIKNTYRAWHVDRKDAMEEEDIDETDDDEMQSFVGVDGMDEWELFSGIVPPNQVHLSDLHMLGRRDFDLNHVWDTEEDEDVQDASACFIETNKSMQNVVDSSDNSVSGVDMLSRKQRIALETIVKHSRKGPEEAPLRMIIQGTAGTGKSFLINCIKNVLANSVVTGKNPLLLLAPTGVSAFNIRATTVHSSLKIPLRDMRCLARQTLAVFQEQMRHYRYILIDEMSFVGPKLLKKIDIRLREAFPSHENVIFGGRSVILVGDLAQLPPVKDIPMYAGNTEGKKLWRSFSHVVTLDTIFRQEGDSVDQVKFRNLLCNLRNANPMIEDWELLMSRTDSCFGAEEISMFDSSSHLFSTNVQVTFHNRIMLKKLNVPVARVVATRVRRVTYGESDDDQLESEVLLCNGQHVMLVCNLWVEAGLVNGSLGQVKNIVYYPGTKPPDLPIFVVVEFQNYIGIPWDLSHPKYVPVPPVLRGCRRQVPLKMSWALTIHKSQGLTLNRATIDIGSRERQGLTFTAISRVKSLDGLRICPPFSYERYSKMKDGAYVSIRKKEEDRLLKCEQTSSGTTLITRP</sequence>
<dbReference type="Gene3D" id="3.40.50.300">
    <property type="entry name" value="P-loop containing nucleotide triphosphate hydrolases"/>
    <property type="match status" value="1"/>
</dbReference>
<dbReference type="GO" id="GO:0043139">
    <property type="term" value="F:5'-3' DNA helicase activity"/>
    <property type="evidence" value="ECO:0007669"/>
    <property type="project" value="UniProtKB-EC"/>
</dbReference>
<dbReference type="GO" id="GO:0005524">
    <property type="term" value="F:ATP binding"/>
    <property type="evidence" value="ECO:0007669"/>
    <property type="project" value="UniProtKB-KW"/>
</dbReference>
<dbReference type="InterPro" id="IPR010285">
    <property type="entry name" value="DNA_helicase_pif1-like_DEAD"/>
</dbReference>
<keyword evidence="1" id="KW-0547">Nucleotide-binding</keyword>
<dbReference type="InterPro" id="IPR051055">
    <property type="entry name" value="PIF1_helicase"/>
</dbReference>
<dbReference type="PANTHER" id="PTHR47642:SF5">
    <property type="entry name" value="ATP-DEPENDENT DNA HELICASE"/>
    <property type="match status" value="1"/>
</dbReference>
<dbReference type="GO" id="GO:0006281">
    <property type="term" value="P:DNA repair"/>
    <property type="evidence" value="ECO:0007669"/>
    <property type="project" value="UniProtKB-KW"/>
</dbReference>
<keyword evidence="1" id="KW-0233">DNA recombination</keyword>